<dbReference type="InterPro" id="IPR013321">
    <property type="entry name" value="Arc_rbn_hlx_hlx"/>
</dbReference>
<comment type="caution">
    <text evidence="2">The sequence shown here is derived from an EMBL/GenBank/DDBJ whole genome shotgun (WGS) entry which is preliminary data.</text>
</comment>
<dbReference type="RefSeq" id="WP_037286886.1">
    <property type="nucleotide sequence ID" value="NZ_JEOB01000002.1"/>
</dbReference>
<sequence length="64" mass="7390">MWKIQKGYDSVSKSFRLPVELVDELDKLAYENNLSLNQLVIQCLNFALENLDKGENSEKSNNDK</sequence>
<evidence type="ECO:0008006" key="4">
    <source>
        <dbReference type="Google" id="ProtNLM"/>
    </source>
</evidence>
<dbReference type="EMBL" id="JEOB01000002">
    <property type="protein sequence ID" value="EXM39797.1"/>
    <property type="molecule type" value="Genomic_DNA"/>
</dbReference>
<dbReference type="GO" id="GO:0006355">
    <property type="term" value="P:regulation of DNA-templated transcription"/>
    <property type="evidence" value="ECO:0007669"/>
    <property type="project" value="InterPro"/>
</dbReference>
<reference evidence="2 3" key="1">
    <citation type="submission" date="2013-06" db="EMBL/GenBank/DDBJ databases">
        <title>Rumen cellulosomics: divergent fiber-degrading strategies revealed by comparative genome-wide analysis of six Ruminococcal strains.</title>
        <authorList>
            <person name="Dassa B."/>
            <person name="Borovok I."/>
            <person name="Lamed R."/>
            <person name="Flint H."/>
            <person name="Yeoman C.J."/>
            <person name="White B."/>
            <person name="Bayer E.A."/>
        </authorList>
    </citation>
    <scope>NUCLEOTIDE SEQUENCE [LARGE SCALE GENOMIC DNA]</scope>
    <source>
        <strain evidence="2 3">SY3</strain>
    </source>
</reference>
<evidence type="ECO:0000313" key="1">
    <source>
        <dbReference type="EMBL" id="EXM38263.1"/>
    </source>
</evidence>
<dbReference type="SUPFAM" id="SSF47598">
    <property type="entry name" value="Ribbon-helix-helix"/>
    <property type="match status" value="1"/>
</dbReference>
<dbReference type="EMBL" id="JEOB01000004">
    <property type="protein sequence ID" value="EXM38263.1"/>
    <property type="molecule type" value="Genomic_DNA"/>
</dbReference>
<evidence type="ECO:0000313" key="3">
    <source>
        <dbReference type="Proteomes" id="UP000021369"/>
    </source>
</evidence>
<protein>
    <recommendedName>
        <fullName evidence="4">Arc-like DNA binding domain-containing protein</fullName>
    </recommendedName>
</protein>
<name>A0A011V2X2_RUMAL</name>
<evidence type="ECO:0000313" key="2">
    <source>
        <dbReference type="EMBL" id="EXM39797.1"/>
    </source>
</evidence>
<gene>
    <name evidence="2" type="ORF">RASY3_08440</name>
    <name evidence="1" type="ORF">RASY3_18825</name>
</gene>
<dbReference type="Proteomes" id="UP000021369">
    <property type="component" value="Unassembled WGS sequence"/>
</dbReference>
<dbReference type="PATRIC" id="fig|1341156.4.peg.3357"/>
<keyword evidence="3" id="KW-1185">Reference proteome</keyword>
<organism evidence="2 3">
    <name type="scientific">Ruminococcus albus SY3</name>
    <dbReference type="NCBI Taxonomy" id="1341156"/>
    <lineage>
        <taxon>Bacteria</taxon>
        <taxon>Bacillati</taxon>
        <taxon>Bacillota</taxon>
        <taxon>Clostridia</taxon>
        <taxon>Eubacteriales</taxon>
        <taxon>Oscillospiraceae</taxon>
        <taxon>Ruminococcus</taxon>
    </lineage>
</organism>
<dbReference type="AlphaFoldDB" id="A0A011V2X2"/>
<accession>A0A011V2X2</accession>
<dbReference type="OrthoDB" id="1666965at2"/>
<proteinExistence type="predicted"/>
<dbReference type="Gene3D" id="1.10.1220.10">
    <property type="entry name" value="Met repressor-like"/>
    <property type="match status" value="1"/>
</dbReference>
<dbReference type="InterPro" id="IPR010985">
    <property type="entry name" value="Ribbon_hlx_hlx"/>
</dbReference>